<dbReference type="EMBL" id="KN835336">
    <property type="protein sequence ID" value="KIK39604.1"/>
    <property type="molecule type" value="Genomic_DNA"/>
</dbReference>
<reference evidence="1 2" key="1">
    <citation type="submission" date="2014-04" db="EMBL/GenBank/DDBJ databases">
        <authorList>
            <consortium name="DOE Joint Genome Institute"/>
            <person name="Kuo A."/>
            <person name="Ruytinx J."/>
            <person name="Rineau F."/>
            <person name="Colpaert J."/>
            <person name="Kohler A."/>
            <person name="Nagy L.G."/>
            <person name="Floudas D."/>
            <person name="Copeland A."/>
            <person name="Barry K.W."/>
            <person name="Cichocki N."/>
            <person name="Veneault-Fourrey C."/>
            <person name="LaButti K."/>
            <person name="Lindquist E.A."/>
            <person name="Lipzen A."/>
            <person name="Lundell T."/>
            <person name="Morin E."/>
            <person name="Murat C."/>
            <person name="Sun H."/>
            <person name="Tunlid A."/>
            <person name="Henrissat B."/>
            <person name="Grigoriev I.V."/>
            <person name="Hibbett D.S."/>
            <person name="Martin F."/>
            <person name="Nordberg H.P."/>
            <person name="Cantor M.N."/>
            <person name="Hua S.X."/>
        </authorList>
    </citation>
    <scope>NUCLEOTIDE SEQUENCE [LARGE SCALE GENOMIC DNA]</scope>
    <source>
        <strain evidence="1 2">UH-Slu-Lm8-n1</strain>
    </source>
</reference>
<accession>A0A0D0ANN9</accession>
<gene>
    <name evidence="1" type="ORF">CY34DRAFT_14287</name>
</gene>
<evidence type="ECO:0000313" key="2">
    <source>
        <dbReference type="Proteomes" id="UP000054485"/>
    </source>
</evidence>
<proteinExistence type="predicted"/>
<reference evidence="2" key="2">
    <citation type="submission" date="2015-01" db="EMBL/GenBank/DDBJ databases">
        <title>Evolutionary Origins and Diversification of the Mycorrhizal Mutualists.</title>
        <authorList>
            <consortium name="DOE Joint Genome Institute"/>
            <consortium name="Mycorrhizal Genomics Consortium"/>
            <person name="Kohler A."/>
            <person name="Kuo A."/>
            <person name="Nagy L.G."/>
            <person name="Floudas D."/>
            <person name="Copeland A."/>
            <person name="Barry K.W."/>
            <person name="Cichocki N."/>
            <person name="Veneault-Fourrey C."/>
            <person name="LaButti K."/>
            <person name="Lindquist E.A."/>
            <person name="Lipzen A."/>
            <person name="Lundell T."/>
            <person name="Morin E."/>
            <person name="Murat C."/>
            <person name="Riley R."/>
            <person name="Ohm R."/>
            <person name="Sun H."/>
            <person name="Tunlid A."/>
            <person name="Henrissat B."/>
            <person name="Grigoriev I.V."/>
            <person name="Hibbett D.S."/>
            <person name="Martin F."/>
        </authorList>
    </citation>
    <scope>NUCLEOTIDE SEQUENCE [LARGE SCALE GENOMIC DNA]</scope>
    <source>
        <strain evidence="2">UH-Slu-Lm8-n1</strain>
    </source>
</reference>
<sequence length="117" mass="12935">MLPEQIIIIRSTSYTDSIFSHGSPSHGLSAEKSLYTFNLHHNASASTLPPLLSFSRSLANSVDHRIVYVGGDQSIDELCSRTVTTACLALRRSAYVFEDLLGSYWYSLQRKGKVPSP</sequence>
<evidence type="ECO:0000313" key="1">
    <source>
        <dbReference type="EMBL" id="KIK39604.1"/>
    </source>
</evidence>
<keyword evidence="2" id="KW-1185">Reference proteome</keyword>
<protein>
    <submittedName>
        <fullName evidence="1">Uncharacterized protein</fullName>
    </submittedName>
</protein>
<dbReference type="AlphaFoldDB" id="A0A0D0ANN9"/>
<dbReference type="Proteomes" id="UP000054485">
    <property type="component" value="Unassembled WGS sequence"/>
</dbReference>
<dbReference type="HOGENOM" id="CLU_2086370_0_0_1"/>
<organism evidence="1 2">
    <name type="scientific">Suillus luteus UH-Slu-Lm8-n1</name>
    <dbReference type="NCBI Taxonomy" id="930992"/>
    <lineage>
        <taxon>Eukaryota</taxon>
        <taxon>Fungi</taxon>
        <taxon>Dikarya</taxon>
        <taxon>Basidiomycota</taxon>
        <taxon>Agaricomycotina</taxon>
        <taxon>Agaricomycetes</taxon>
        <taxon>Agaricomycetidae</taxon>
        <taxon>Boletales</taxon>
        <taxon>Suillineae</taxon>
        <taxon>Suillaceae</taxon>
        <taxon>Suillus</taxon>
    </lineage>
</organism>
<name>A0A0D0ANN9_9AGAM</name>
<dbReference type="InParanoid" id="A0A0D0ANN9"/>
<dbReference type="OrthoDB" id="10349072at2759"/>